<reference evidence="1 2" key="1">
    <citation type="journal article" date="2016" name="Nat. Biotechnol.">
        <title>Measurement of bacterial replication rates in microbial communities.</title>
        <authorList>
            <person name="Brown C.T."/>
            <person name="Olm M.R."/>
            <person name="Thomas B.C."/>
            <person name="Banfield J.F."/>
        </authorList>
    </citation>
    <scope>NUCLEOTIDE SEQUENCE [LARGE SCALE GENOMIC DNA]</scope>
    <source>
        <strain evidence="1">CAG:67_53_122</strain>
    </source>
</reference>
<evidence type="ECO:0000313" key="2">
    <source>
        <dbReference type="Proteomes" id="UP000187417"/>
    </source>
</evidence>
<proteinExistence type="predicted"/>
<name>A0A1Q6F4V3_9BACT</name>
<protein>
    <submittedName>
        <fullName evidence="1">Uncharacterized protein</fullName>
    </submittedName>
</protein>
<accession>A0A1Q6F4V3</accession>
<evidence type="ECO:0000313" key="1">
    <source>
        <dbReference type="EMBL" id="OKY93866.1"/>
    </source>
</evidence>
<sequence>MDYNGKTHSIKTEQLPRTWSEILSSFSVREIRKFPLEGQALTNARHAIPRMERRGLTFRTRSKDKHFYILCTSAPNGSKLSRTEIRRLFDSIGIQK</sequence>
<dbReference type="Proteomes" id="UP000187417">
    <property type="component" value="Unassembled WGS sequence"/>
</dbReference>
<dbReference type="EMBL" id="MNQH01000031">
    <property type="protein sequence ID" value="OKY93866.1"/>
    <property type="molecule type" value="Genomic_DNA"/>
</dbReference>
<dbReference type="RefSeq" id="WP_022460876.1">
    <property type="nucleotide sequence ID" value="NZ_BAAFLA010000016.1"/>
</dbReference>
<organism evidence="1 2">
    <name type="scientific">Alistipes putredinis</name>
    <dbReference type="NCBI Taxonomy" id="28117"/>
    <lineage>
        <taxon>Bacteria</taxon>
        <taxon>Pseudomonadati</taxon>
        <taxon>Bacteroidota</taxon>
        <taxon>Bacteroidia</taxon>
        <taxon>Bacteroidales</taxon>
        <taxon>Rikenellaceae</taxon>
        <taxon>Alistipes</taxon>
    </lineage>
</organism>
<dbReference type="STRING" id="28117.BHV66_07205"/>
<dbReference type="AlphaFoldDB" id="A0A1Q6F4V3"/>
<comment type="caution">
    <text evidence="1">The sequence shown here is derived from an EMBL/GenBank/DDBJ whole genome shotgun (WGS) entry which is preliminary data.</text>
</comment>
<gene>
    <name evidence="1" type="ORF">BHV66_07205</name>
</gene>